<dbReference type="Pfam" id="PF07521">
    <property type="entry name" value="RMMBL"/>
    <property type="match status" value="1"/>
</dbReference>
<dbReference type="Gene3D" id="3.40.50.10890">
    <property type="match status" value="1"/>
</dbReference>
<evidence type="ECO:0000259" key="3">
    <source>
        <dbReference type="SMART" id="SM01027"/>
    </source>
</evidence>
<feature type="domain" description="Beta-Casp" evidence="3">
    <location>
        <begin position="253"/>
        <end position="378"/>
    </location>
</feature>
<dbReference type="GO" id="GO:0016787">
    <property type="term" value="F:hydrolase activity"/>
    <property type="evidence" value="ECO:0007669"/>
    <property type="project" value="UniProtKB-KW"/>
</dbReference>
<comment type="caution">
    <text evidence="4">The sequence shown here is derived from an EMBL/GenBank/DDBJ whole genome shotgun (WGS) entry which is preliminary data.</text>
</comment>
<feature type="domain" description="Metallo-beta-lactamase" evidence="2">
    <location>
        <begin position="13"/>
        <end position="248"/>
    </location>
</feature>
<dbReference type="OrthoDB" id="9803916at2"/>
<name>A0A2U2N5J9_9GAMM</name>
<dbReference type="InterPro" id="IPR011108">
    <property type="entry name" value="RMMBL"/>
</dbReference>
<dbReference type="SMART" id="SM00849">
    <property type="entry name" value="Lactamase_B"/>
    <property type="match status" value="1"/>
</dbReference>
<dbReference type="InterPro" id="IPR050698">
    <property type="entry name" value="MBL"/>
</dbReference>
<dbReference type="InterPro" id="IPR001279">
    <property type="entry name" value="Metallo-B-lactamas"/>
</dbReference>
<protein>
    <submittedName>
        <fullName evidence="4">MBL fold metallo-hydrolase</fullName>
    </submittedName>
</protein>
<evidence type="ECO:0000256" key="1">
    <source>
        <dbReference type="ARBA" id="ARBA00022801"/>
    </source>
</evidence>
<dbReference type="RefSeq" id="WP_109677142.1">
    <property type="nucleotide sequence ID" value="NZ_CP086615.1"/>
</dbReference>
<evidence type="ECO:0000313" key="5">
    <source>
        <dbReference type="Proteomes" id="UP000245474"/>
    </source>
</evidence>
<dbReference type="SMART" id="SM01027">
    <property type="entry name" value="Beta-Casp"/>
    <property type="match status" value="1"/>
</dbReference>
<dbReference type="PANTHER" id="PTHR11203:SF37">
    <property type="entry name" value="INTEGRATOR COMPLEX SUBUNIT 11"/>
    <property type="match status" value="1"/>
</dbReference>
<proteinExistence type="predicted"/>
<reference evidence="4 5" key="1">
    <citation type="submission" date="2018-05" db="EMBL/GenBank/DDBJ databases">
        <title>Spiribacter halobius sp. nov., a moderately halophilic bacterium isolated from marine solar saltern.</title>
        <authorList>
            <person name="Zheng W.-S."/>
            <person name="Lu D.-C."/>
            <person name="Du Z.-J."/>
        </authorList>
    </citation>
    <scope>NUCLEOTIDE SEQUENCE [LARGE SCALE GENOMIC DNA]</scope>
    <source>
        <strain evidence="4 5">E85</strain>
    </source>
</reference>
<dbReference type="Gene3D" id="3.60.15.10">
    <property type="entry name" value="Ribonuclease Z/Hydroxyacylglutathione hydrolase-like"/>
    <property type="match status" value="1"/>
</dbReference>
<keyword evidence="1 4" id="KW-0378">Hydrolase</keyword>
<dbReference type="EMBL" id="QFFI01000006">
    <property type="protein sequence ID" value="PWG64372.1"/>
    <property type="molecule type" value="Genomic_DNA"/>
</dbReference>
<sequence length="472" mass="52560">MHITFLGATREVTGSCHLLEVGGRRVLVDCGLIQGSPHHERHNHDPFTFDPAGLDAVLLTHAHLDHSGRLPLLLRQGFQGRIITHPATVDLCRIMLEDAGYLNEKEAEWQNRKRRRKGLELVKPLYTRAEARATAARFDPLEYGEPCAVAPGITATFHDAGHILGSAVIALDLEEAGRRRRVVMSGDLGHRGTPVLRDPEPLTEADLVVMESTYGDRDHRPWDATWEEMGRILSDAREAGGNLLVPAFAVDRTQMLLYAFRSHFAEWGLGDWEIFLDSPMAIAATRVYARHTALYDSRASAFERRHGGLFELPNLHLSERTEDSMAINRIRSGAVVIAGSGMCDGGRIRHHLKHNVWRRDAHVLISGFQAAGTTGRALVDGARHIRLWGETIRVQAQVHTVNGLSAHADQAGLLEWYANFRDAPPVAVVHGEPRAQDAFVARLRADFGTRAQAMRYGETVDLERPRLERPES</sequence>
<dbReference type="Proteomes" id="UP000245474">
    <property type="component" value="Unassembled WGS sequence"/>
</dbReference>
<evidence type="ECO:0000259" key="2">
    <source>
        <dbReference type="SMART" id="SM00849"/>
    </source>
</evidence>
<dbReference type="Pfam" id="PF10996">
    <property type="entry name" value="Beta-Casp"/>
    <property type="match status" value="1"/>
</dbReference>
<gene>
    <name evidence="4" type="ORF">DEM34_05695</name>
</gene>
<dbReference type="InterPro" id="IPR022712">
    <property type="entry name" value="Beta_Casp"/>
</dbReference>
<dbReference type="CDD" id="cd16295">
    <property type="entry name" value="TTHA0252-CPSF-like_MBL-fold"/>
    <property type="match status" value="1"/>
</dbReference>
<dbReference type="Pfam" id="PF12706">
    <property type="entry name" value="Lactamase_B_2"/>
    <property type="match status" value="1"/>
</dbReference>
<dbReference type="PANTHER" id="PTHR11203">
    <property type="entry name" value="CLEAVAGE AND POLYADENYLATION SPECIFICITY FACTOR FAMILY MEMBER"/>
    <property type="match status" value="1"/>
</dbReference>
<dbReference type="InterPro" id="IPR036866">
    <property type="entry name" value="RibonucZ/Hydroxyglut_hydro"/>
</dbReference>
<evidence type="ECO:0000313" key="4">
    <source>
        <dbReference type="EMBL" id="PWG64372.1"/>
    </source>
</evidence>
<accession>A0A2U2N5J9</accession>
<dbReference type="GO" id="GO:0004521">
    <property type="term" value="F:RNA endonuclease activity"/>
    <property type="evidence" value="ECO:0007669"/>
    <property type="project" value="TreeGrafter"/>
</dbReference>
<keyword evidence="5" id="KW-1185">Reference proteome</keyword>
<organism evidence="4 5">
    <name type="scientific">Sediminicurvatus halobius</name>
    <dbReference type="NCBI Taxonomy" id="2182432"/>
    <lineage>
        <taxon>Bacteria</taxon>
        <taxon>Pseudomonadati</taxon>
        <taxon>Pseudomonadota</taxon>
        <taxon>Gammaproteobacteria</taxon>
        <taxon>Chromatiales</taxon>
        <taxon>Ectothiorhodospiraceae</taxon>
        <taxon>Sediminicurvatus</taxon>
    </lineage>
</organism>
<dbReference type="SUPFAM" id="SSF56281">
    <property type="entry name" value="Metallo-hydrolase/oxidoreductase"/>
    <property type="match status" value="1"/>
</dbReference>
<dbReference type="AlphaFoldDB" id="A0A2U2N5J9"/>